<feature type="transmembrane region" description="Helical" evidence="6">
    <location>
        <begin position="268"/>
        <end position="287"/>
    </location>
</feature>
<proteinExistence type="predicted"/>
<dbReference type="Pfam" id="PF03631">
    <property type="entry name" value="Virul_fac_BrkB"/>
    <property type="match status" value="1"/>
</dbReference>
<dbReference type="AlphaFoldDB" id="A0A076NQI7"/>
<reference evidence="7 9" key="1">
    <citation type="submission" date="2014-08" db="EMBL/GenBank/DDBJ databases">
        <title>Complete genome sequence of Corynebacterium imitans DSM 44264, isolated from a five-month-old boy with suspected pharyngeal diphtheria.</title>
        <authorList>
            <person name="Mollmann S."/>
            <person name="Albersmeier A."/>
            <person name="Ruckert C."/>
            <person name="Tauch A."/>
        </authorList>
    </citation>
    <scope>NUCLEOTIDE SEQUENCE [LARGE SCALE GENOMIC DNA]</scope>
    <source>
        <strain evidence="7 9">DSM 44264</strain>
    </source>
</reference>
<protein>
    <submittedName>
        <fullName evidence="7">Ribonuclease BN</fullName>
    </submittedName>
    <submittedName>
        <fullName evidence="8">YihY family protein</fullName>
    </submittedName>
</protein>
<evidence type="ECO:0000256" key="4">
    <source>
        <dbReference type="ARBA" id="ARBA00022989"/>
    </source>
</evidence>
<dbReference type="EMBL" id="CP009211">
    <property type="protein sequence ID" value="AIJ33142.1"/>
    <property type="molecule type" value="Genomic_DNA"/>
</dbReference>
<keyword evidence="3 6" id="KW-0812">Transmembrane</keyword>
<keyword evidence="5 6" id="KW-0472">Membrane</keyword>
<dbReference type="EMBL" id="LT906467">
    <property type="protein sequence ID" value="SNV63586.1"/>
    <property type="molecule type" value="Genomic_DNA"/>
</dbReference>
<evidence type="ECO:0000313" key="9">
    <source>
        <dbReference type="Proteomes" id="UP000028780"/>
    </source>
</evidence>
<comment type="subcellular location">
    <subcellularLocation>
        <location evidence="1">Cell membrane</location>
        <topology evidence="1">Multi-pass membrane protein</topology>
    </subcellularLocation>
</comment>
<dbReference type="PANTHER" id="PTHR30213:SF0">
    <property type="entry name" value="UPF0761 MEMBRANE PROTEIN YIHY"/>
    <property type="match status" value="1"/>
</dbReference>
<dbReference type="RefSeq" id="WP_038589341.1">
    <property type="nucleotide sequence ID" value="NZ_CP009211.1"/>
</dbReference>
<feature type="transmembrane region" description="Helical" evidence="6">
    <location>
        <begin position="234"/>
        <end position="256"/>
    </location>
</feature>
<dbReference type="PANTHER" id="PTHR30213">
    <property type="entry name" value="INNER MEMBRANE PROTEIN YHJD"/>
    <property type="match status" value="1"/>
</dbReference>
<evidence type="ECO:0000313" key="10">
    <source>
        <dbReference type="Proteomes" id="UP000215374"/>
    </source>
</evidence>
<evidence type="ECO:0000256" key="2">
    <source>
        <dbReference type="ARBA" id="ARBA00022475"/>
    </source>
</evidence>
<evidence type="ECO:0000256" key="1">
    <source>
        <dbReference type="ARBA" id="ARBA00004651"/>
    </source>
</evidence>
<gene>
    <name evidence="7" type="ORF">CIMIT_03780</name>
    <name evidence="8" type="ORF">SAMEA4535761_00822</name>
</gene>
<reference evidence="8 10" key="2">
    <citation type="submission" date="2017-06" db="EMBL/GenBank/DDBJ databases">
        <authorList>
            <consortium name="Pathogen Informatics"/>
        </authorList>
    </citation>
    <scope>NUCLEOTIDE SEQUENCE [LARGE SCALE GENOMIC DNA]</scope>
    <source>
        <strain evidence="8 10">NCTC13015</strain>
    </source>
</reference>
<keyword evidence="4 6" id="KW-1133">Transmembrane helix</keyword>
<feature type="transmembrane region" description="Helical" evidence="6">
    <location>
        <begin position="137"/>
        <end position="156"/>
    </location>
</feature>
<evidence type="ECO:0000313" key="8">
    <source>
        <dbReference type="EMBL" id="SNV63586.1"/>
    </source>
</evidence>
<keyword evidence="2" id="KW-1003">Cell membrane</keyword>
<feature type="transmembrane region" description="Helical" evidence="6">
    <location>
        <begin position="176"/>
        <end position="202"/>
    </location>
</feature>
<feature type="transmembrane region" description="Helical" evidence="6">
    <location>
        <begin position="299"/>
        <end position="321"/>
    </location>
</feature>
<name>A0A076NQI7_9CORY</name>
<sequence length="382" mass="41848">MEDAEKGPEIVSRRIDFVLPYGIGELDVPPPPDTKPNPLDKSNRLTKAGWVLVAKRLVADFSNDAMVDRGATLTYYTVLSLAPMVVSTYAIATLLLSRDPGAVDQLLAQLVQNYVPEALRGEAMNLLEVIVGTPSQSTVALTVSLVLSLLAASAYVRSFSRNANLVYGRTEGRPMVVTWVTMWLITLMLVVGAVGILLGTLLTESIVETVLGPIARPLGLEGVLDYLTGKFLPVWAYLRTPVIALTAMILLSLMYYFSPNVRPGRFRLLTLGSAAALLVGFLLWWGFGVYLSTIGVRSAYGAFGTVLAVLALVWVMNIVLLEGVKIDAEVLRAKELQVGYDSERTIQARPRSSEGTKWRLKVQRWIARSEREVKNARLDLLG</sequence>
<accession>A0A076NQI7</accession>
<dbReference type="OrthoDB" id="9781030at2"/>
<dbReference type="KEGG" id="cii:CIMIT_03780"/>
<evidence type="ECO:0000256" key="5">
    <source>
        <dbReference type="ARBA" id="ARBA00023136"/>
    </source>
</evidence>
<keyword evidence="9" id="KW-1185">Reference proteome</keyword>
<dbReference type="PIRSF" id="PIRSF035875">
    <property type="entry name" value="RNase_BN"/>
    <property type="match status" value="1"/>
</dbReference>
<dbReference type="HOGENOM" id="CLU_045539_3_1_11"/>
<evidence type="ECO:0000256" key="6">
    <source>
        <dbReference type="SAM" id="Phobius"/>
    </source>
</evidence>
<feature type="transmembrane region" description="Helical" evidence="6">
    <location>
        <begin position="73"/>
        <end position="96"/>
    </location>
</feature>
<dbReference type="STRING" id="156978.CIMIT_03780"/>
<evidence type="ECO:0000256" key="3">
    <source>
        <dbReference type="ARBA" id="ARBA00022692"/>
    </source>
</evidence>
<dbReference type="InterPro" id="IPR017039">
    <property type="entry name" value="Virul_fac_BrkB"/>
</dbReference>
<dbReference type="eggNOG" id="COG1295">
    <property type="taxonomic scope" value="Bacteria"/>
</dbReference>
<dbReference type="GO" id="GO:0005886">
    <property type="term" value="C:plasma membrane"/>
    <property type="evidence" value="ECO:0007669"/>
    <property type="project" value="UniProtKB-SubCell"/>
</dbReference>
<dbReference type="Proteomes" id="UP000215374">
    <property type="component" value="Chromosome 1"/>
</dbReference>
<evidence type="ECO:0000313" key="7">
    <source>
        <dbReference type="EMBL" id="AIJ33142.1"/>
    </source>
</evidence>
<organism evidence="7 9">
    <name type="scientific">Corynebacterium imitans</name>
    <dbReference type="NCBI Taxonomy" id="156978"/>
    <lineage>
        <taxon>Bacteria</taxon>
        <taxon>Bacillati</taxon>
        <taxon>Actinomycetota</taxon>
        <taxon>Actinomycetes</taxon>
        <taxon>Mycobacteriales</taxon>
        <taxon>Corynebacteriaceae</taxon>
        <taxon>Corynebacterium</taxon>
    </lineage>
</organism>
<dbReference type="Proteomes" id="UP000028780">
    <property type="component" value="Chromosome"/>
</dbReference>